<dbReference type="PANTHER" id="PTHR43876:SF7">
    <property type="entry name" value="UBIQUINONE BIOSYNTHESIS MONOOXYGENASE COQ6, MITOCHONDRIAL"/>
    <property type="match status" value="1"/>
</dbReference>
<dbReference type="GO" id="GO:0006744">
    <property type="term" value="P:ubiquinone biosynthetic process"/>
    <property type="evidence" value="ECO:0007669"/>
    <property type="project" value="UniProtKB-UniPathway"/>
</dbReference>
<dbReference type="Pfam" id="PF01494">
    <property type="entry name" value="FAD_binding_3"/>
    <property type="match status" value="1"/>
</dbReference>
<gene>
    <name evidence="9" type="ORF">BLTE_09710</name>
</gene>
<dbReference type="InterPro" id="IPR010971">
    <property type="entry name" value="UbiH/COQ6"/>
</dbReference>
<dbReference type="RefSeq" id="WP_126398127.1">
    <property type="nucleotide sequence ID" value="NZ_AP018907.1"/>
</dbReference>
<evidence type="ECO:0000313" key="9">
    <source>
        <dbReference type="EMBL" id="BBF92286.1"/>
    </source>
</evidence>
<dbReference type="EMBL" id="AP018907">
    <property type="protein sequence ID" value="BBF92286.1"/>
    <property type="molecule type" value="Genomic_DNA"/>
</dbReference>
<evidence type="ECO:0000256" key="1">
    <source>
        <dbReference type="ARBA" id="ARBA00001974"/>
    </source>
</evidence>
<dbReference type="Proteomes" id="UP000266934">
    <property type="component" value="Chromosome"/>
</dbReference>
<evidence type="ECO:0000256" key="4">
    <source>
        <dbReference type="ARBA" id="ARBA00022630"/>
    </source>
</evidence>
<keyword evidence="10" id="KW-1185">Reference proteome</keyword>
<name>A0A348FYA3_9HYPH</name>
<dbReference type="OrthoDB" id="9796623at2"/>
<comment type="pathway">
    <text evidence="2">Cofactor biosynthesis; ubiquinone biosynthesis.</text>
</comment>
<keyword evidence="4" id="KW-0285">Flavoprotein</keyword>
<evidence type="ECO:0000256" key="6">
    <source>
        <dbReference type="ARBA" id="ARBA00023002"/>
    </source>
</evidence>
<dbReference type="InterPro" id="IPR051205">
    <property type="entry name" value="UbiH/COQ6_monooxygenase"/>
</dbReference>
<dbReference type="GO" id="GO:0071949">
    <property type="term" value="F:FAD binding"/>
    <property type="evidence" value="ECO:0007669"/>
    <property type="project" value="InterPro"/>
</dbReference>
<dbReference type="Gene3D" id="3.50.50.60">
    <property type="entry name" value="FAD/NAD(P)-binding domain"/>
    <property type="match status" value="2"/>
</dbReference>
<evidence type="ECO:0000259" key="8">
    <source>
        <dbReference type="Pfam" id="PF01494"/>
    </source>
</evidence>
<dbReference type="InterPro" id="IPR036188">
    <property type="entry name" value="FAD/NAD-bd_sf"/>
</dbReference>
<dbReference type="SUPFAM" id="SSF51905">
    <property type="entry name" value="FAD/NAD(P)-binding domain"/>
    <property type="match status" value="1"/>
</dbReference>
<dbReference type="NCBIfam" id="NF005691">
    <property type="entry name" value="PRK07494.1"/>
    <property type="match status" value="1"/>
</dbReference>
<evidence type="ECO:0000313" key="10">
    <source>
        <dbReference type="Proteomes" id="UP000266934"/>
    </source>
</evidence>
<comment type="similarity">
    <text evidence="3">Belongs to the UbiH/COQ6 family.</text>
</comment>
<dbReference type="UniPathway" id="UPA00232"/>
<dbReference type="AlphaFoldDB" id="A0A348FYA3"/>
<dbReference type="NCBIfam" id="TIGR01988">
    <property type="entry name" value="Ubi-OHases"/>
    <property type="match status" value="1"/>
</dbReference>
<evidence type="ECO:0000256" key="2">
    <source>
        <dbReference type="ARBA" id="ARBA00004749"/>
    </source>
</evidence>
<dbReference type="InterPro" id="IPR002938">
    <property type="entry name" value="FAD-bd"/>
</dbReference>
<evidence type="ECO:0000256" key="5">
    <source>
        <dbReference type="ARBA" id="ARBA00022827"/>
    </source>
</evidence>
<protein>
    <submittedName>
        <fullName evidence="9">2-octaprenyl-6-methoxyphenyl hydroxylase</fullName>
    </submittedName>
</protein>
<accession>A0A348FYA3</accession>
<dbReference type="PANTHER" id="PTHR43876">
    <property type="entry name" value="UBIQUINONE BIOSYNTHESIS MONOOXYGENASE COQ6, MITOCHONDRIAL"/>
    <property type="match status" value="1"/>
</dbReference>
<organism evidence="9 10">
    <name type="scientific">Blastochloris tepida</name>
    <dbReference type="NCBI Taxonomy" id="2233851"/>
    <lineage>
        <taxon>Bacteria</taxon>
        <taxon>Pseudomonadati</taxon>
        <taxon>Pseudomonadota</taxon>
        <taxon>Alphaproteobacteria</taxon>
        <taxon>Hyphomicrobiales</taxon>
        <taxon>Blastochloridaceae</taxon>
        <taxon>Blastochloris</taxon>
    </lineage>
</organism>
<sequence length="405" mass="43269">MTDAEAVEDVEIAVVGAGPAGLACALALASTGAEVALIGLPPPPEDNRTTALLGGSVTALETLGVWAGLDERAAPLRALRLVDDTGGLFRAPEITFFASELGLDAFGWNVINRDLVAAQRARLGAYPRLRRREVQVAAIELTGAHAFVRPVEGDTVRARLVVAADGKNSLARAAAGISVSRRRYPQTAVTLNLAHTLPHDDTSTEFHTSRGPFTLVPLKGERSSLVCVTTPEDAEALMAMANPALARTLERRARSLLGQFRIDGGRAAWPLAVETPSRLAARRVALIGDAAHVVPPIGAQGLNLGLRDGAMLAELVAEARREGTDVGDDKLLGRYHRARQLDISSRAFAIDMLNRTLLSAFLPAQFARSTGLWLIDRLPGLRRLVMREGMGPRLGEPRLMRGEPL</sequence>
<comment type="cofactor">
    <cofactor evidence="1">
        <name>FAD</name>
        <dbReference type="ChEBI" id="CHEBI:57692"/>
    </cofactor>
</comment>
<evidence type="ECO:0000256" key="7">
    <source>
        <dbReference type="ARBA" id="ARBA00023033"/>
    </source>
</evidence>
<dbReference type="PRINTS" id="PR00420">
    <property type="entry name" value="RNGMNOXGNASE"/>
</dbReference>
<reference evidence="9 10" key="1">
    <citation type="submission" date="2018-08" db="EMBL/GenBank/DDBJ databases">
        <title>Complete genome sequencing of Blastochloris tepida GI.</title>
        <authorList>
            <person name="Tsukatani Y."/>
            <person name="Mori H."/>
        </authorList>
    </citation>
    <scope>NUCLEOTIDE SEQUENCE [LARGE SCALE GENOMIC DNA]</scope>
    <source>
        <strain evidence="9 10">GI</strain>
    </source>
</reference>
<feature type="domain" description="FAD-binding" evidence="8">
    <location>
        <begin position="9"/>
        <end position="340"/>
    </location>
</feature>
<keyword evidence="7" id="KW-0503">Monooxygenase</keyword>
<keyword evidence="5" id="KW-0274">FAD</keyword>
<dbReference type="KEGG" id="blag:BLTE_09710"/>
<evidence type="ECO:0000256" key="3">
    <source>
        <dbReference type="ARBA" id="ARBA00005349"/>
    </source>
</evidence>
<keyword evidence="6" id="KW-0560">Oxidoreductase</keyword>
<dbReference type="GO" id="GO:0004497">
    <property type="term" value="F:monooxygenase activity"/>
    <property type="evidence" value="ECO:0007669"/>
    <property type="project" value="UniProtKB-KW"/>
</dbReference>
<proteinExistence type="inferred from homology"/>
<dbReference type="GO" id="GO:0016705">
    <property type="term" value="F:oxidoreductase activity, acting on paired donors, with incorporation or reduction of molecular oxygen"/>
    <property type="evidence" value="ECO:0007669"/>
    <property type="project" value="InterPro"/>
</dbReference>